<evidence type="ECO:0000313" key="4">
    <source>
        <dbReference type="EMBL" id="GAA5132541.1"/>
    </source>
</evidence>
<evidence type="ECO:0000256" key="2">
    <source>
        <dbReference type="ARBA" id="ARBA00023163"/>
    </source>
</evidence>
<keyword evidence="1" id="KW-0805">Transcription regulation</keyword>
<keyword evidence="5" id="KW-1185">Reference proteome</keyword>
<name>A0ABP9NRF2_9BACT</name>
<dbReference type="EMBL" id="BAABIA010000001">
    <property type="protein sequence ID" value="GAA5132541.1"/>
    <property type="molecule type" value="Genomic_DNA"/>
</dbReference>
<comment type="caution">
    <text evidence="4">The sequence shown here is derived from an EMBL/GenBank/DDBJ whole genome shotgun (WGS) entry which is preliminary data.</text>
</comment>
<dbReference type="PANTHER" id="PTHR47893">
    <property type="entry name" value="REGULATORY PROTEIN PCHR"/>
    <property type="match status" value="1"/>
</dbReference>
<dbReference type="RefSeq" id="WP_345734396.1">
    <property type="nucleotide sequence ID" value="NZ_BAABIA010000001.1"/>
</dbReference>
<keyword evidence="2" id="KW-0804">Transcription</keyword>
<sequence length="297" mass="33154">MSLLYPTFESRWLGASSQHGGDHWLQALRPGAVMLLLLLQGTVRVDWTLSSHREIAGNSLIWINTAAAMPAGLRLLGSGSHEALALHFPVDWVNSSLASLRQEMSADFRTLLLGPHPATPLITRPLEAEDRSWSRSLMAPTLCAAARHLLEGSRMSEFFFRKVLTESRGDEFFCTRTRRLALERVAKVRTALLANLECPPTLEEMARLCGCNPQYLSRTFSESAGTTISLYLRRLRIERAAEMLAQGQANASEAALEVGYRSLSHFSQAFRAEKGFTPSEWVRRPPVERRPLPANAR</sequence>
<organism evidence="4 5">
    <name type="scientific">Prosthecobacter algae</name>
    <dbReference type="NCBI Taxonomy" id="1144682"/>
    <lineage>
        <taxon>Bacteria</taxon>
        <taxon>Pseudomonadati</taxon>
        <taxon>Verrucomicrobiota</taxon>
        <taxon>Verrucomicrobiia</taxon>
        <taxon>Verrucomicrobiales</taxon>
        <taxon>Verrucomicrobiaceae</taxon>
        <taxon>Prosthecobacter</taxon>
    </lineage>
</organism>
<protein>
    <recommendedName>
        <fullName evidence="3">HTH araC/xylS-type domain-containing protein</fullName>
    </recommendedName>
</protein>
<dbReference type="SMART" id="SM00342">
    <property type="entry name" value="HTH_ARAC"/>
    <property type="match status" value="1"/>
</dbReference>
<dbReference type="InterPro" id="IPR009057">
    <property type="entry name" value="Homeodomain-like_sf"/>
</dbReference>
<dbReference type="Gene3D" id="1.10.10.60">
    <property type="entry name" value="Homeodomain-like"/>
    <property type="match status" value="2"/>
</dbReference>
<dbReference type="Pfam" id="PF12833">
    <property type="entry name" value="HTH_18"/>
    <property type="match status" value="1"/>
</dbReference>
<dbReference type="InterPro" id="IPR018060">
    <property type="entry name" value="HTH_AraC"/>
</dbReference>
<evidence type="ECO:0000256" key="1">
    <source>
        <dbReference type="ARBA" id="ARBA00023015"/>
    </source>
</evidence>
<dbReference type="PROSITE" id="PS01124">
    <property type="entry name" value="HTH_ARAC_FAMILY_2"/>
    <property type="match status" value="1"/>
</dbReference>
<dbReference type="PANTHER" id="PTHR47893:SF1">
    <property type="entry name" value="REGULATORY PROTEIN PCHR"/>
    <property type="match status" value="1"/>
</dbReference>
<evidence type="ECO:0000313" key="5">
    <source>
        <dbReference type="Proteomes" id="UP001499852"/>
    </source>
</evidence>
<reference evidence="5" key="1">
    <citation type="journal article" date="2019" name="Int. J. Syst. Evol. Microbiol.">
        <title>The Global Catalogue of Microorganisms (GCM) 10K type strain sequencing project: providing services to taxonomists for standard genome sequencing and annotation.</title>
        <authorList>
            <consortium name="The Broad Institute Genomics Platform"/>
            <consortium name="The Broad Institute Genome Sequencing Center for Infectious Disease"/>
            <person name="Wu L."/>
            <person name="Ma J."/>
        </authorList>
    </citation>
    <scope>NUCLEOTIDE SEQUENCE [LARGE SCALE GENOMIC DNA]</scope>
    <source>
        <strain evidence="5">JCM 18053</strain>
    </source>
</reference>
<proteinExistence type="predicted"/>
<dbReference type="Proteomes" id="UP001499852">
    <property type="component" value="Unassembled WGS sequence"/>
</dbReference>
<gene>
    <name evidence="4" type="ORF">GCM10023213_00860</name>
</gene>
<dbReference type="InterPro" id="IPR053142">
    <property type="entry name" value="PchR_regulatory_protein"/>
</dbReference>
<dbReference type="SUPFAM" id="SSF46689">
    <property type="entry name" value="Homeodomain-like"/>
    <property type="match status" value="2"/>
</dbReference>
<evidence type="ECO:0000259" key="3">
    <source>
        <dbReference type="PROSITE" id="PS01124"/>
    </source>
</evidence>
<accession>A0ABP9NRF2</accession>
<feature type="domain" description="HTH araC/xylS-type" evidence="3">
    <location>
        <begin position="186"/>
        <end position="284"/>
    </location>
</feature>